<dbReference type="PANTHER" id="PTHR12558:SF13">
    <property type="entry name" value="CELL DIVISION CYCLE PROTEIN 27 HOMOLOG"/>
    <property type="match status" value="1"/>
</dbReference>
<dbReference type="Pfam" id="PF13424">
    <property type="entry name" value="TPR_12"/>
    <property type="match status" value="1"/>
</dbReference>
<dbReference type="SUPFAM" id="SSF48452">
    <property type="entry name" value="TPR-like"/>
    <property type="match status" value="1"/>
</dbReference>
<feature type="chain" id="PRO_5001801047" evidence="3">
    <location>
        <begin position="23"/>
        <end position="249"/>
    </location>
</feature>
<accession>A0A085ZH16</accession>
<keyword evidence="5" id="KW-1185">Reference proteome</keyword>
<dbReference type="Gene3D" id="1.25.40.10">
    <property type="entry name" value="Tetratricopeptide repeat domain"/>
    <property type="match status" value="1"/>
</dbReference>
<dbReference type="Proteomes" id="UP000028703">
    <property type="component" value="Unassembled WGS sequence"/>
</dbReference>
<proteinExistence type="predicted"/>
<comment type="caution">
    <text evidence="4">The sequence shown here is derived from an EMBL/GenBank/DDBJ whole genome shotgun (WGS) entry which is preliminary data.</text>
</comment>
<dbReference type="OrthoDB" id="1525165at2"/>
<keyword evidence="3" id="KW-0732">Signal</keyword>
<dbReference type="PROSITE" id="PS50293">
    <property type="entry name" value="TPR_REGION"/>
    <property type="match status" value="1"/>
</dbReference>
<dbReference type="PROSITE" id="PS50005">
    <property type="entry name" value="TPR"/>
    <property type="match status" value="2"/>
</dbReference>
<dbReference type="EMBL" id="JPRO01000007">
    <property type="protein sequence ID" value="KFF03730.1"/>
    <property type="molecule type" value="Genomic_DNA"/>
</dbReference>
<dbReference type="AlphaFoldDB" id="A0A085ZH16"/>
<feature type="compositionally biased region" description="Basic and acidic residues" evidence="2">
    <location>
        <begin position="144"/>
        <end position="157"/>
    </location>
</feature>
<keyword evidence="1" id="KW-0802">TPR repeat</keyword>
<sequence>MNTKIIFLSFFIIFSFSGAVSGQENYRTLVYEGNQKFNGKDYDGASSKYMEAVKTNEKDFTAHYNLGNALYKSKKYEEAKAEFDKAQKLAQTLPDKTAALHNLGNTYMQMSQPEKAADYYKQALKQNPYNEATRKNYEIAKLKEKEKQQQQKNEQKNSGKGGGGNDQNKNDDQKGDKKDQKQDQGNGQQNEGKSEQGNTPKQEQNNEEKIPKNLENAILDKVNEKEKETARKILNKNSYSMPQSKEKDW</sequence>
<evidence type="ECO:0000256" key="2">
    <source>
        <dbReference type="SAM" id="MobiDB-lite"/>
    </source>
</evidence>
<feature type="signal peptide" evidence="3">
    <location>
        <begin position="1"/>
        <end position="22"/>
    </location>
</feature>
<evidence type="ECO:0000313" key="4">
    <source>
        <dbReference type="EMBL" id="KFF03730.1"/>
    </source>
</evidence>
<evidence type="ECO:0000256" key="1">
    <source>
        <dbReference type="PROSITE-ProRule" id="PRU00339"/>
    </source>
</evidence>
<feature type="repeat" description="TPR" evidence="1">
    <location>
        <begin position="97"/>
        <end position="130"/>
    </location>
</feature>
<reference evidence="4 5" key="1">
    <citation type="submission" date="2014-07" db="EMBL/GenBank/DDBJ databases">
        <title>Genome of Chryseobacterium luteum DSM 18605.</title>
        <authorList>
            <person name="Stropko S.J."/>
            <person name="Pipes S.E."/>
            <person name="Newman J.D."/>
        </authorList>
    </citation>
    <scope>NUCLEOTIDE SEQUENCE [LARGE SCALE GENOMIC DNA]</scope>
    <source>
        <strain evidence="4 5">DSM 18605</strain>
    </source>
</reference>
<feature type="repeat" description="TPR" evidence="1">
    <location>
        <begin position="60"/>
        <end position="93"/>
    </location>
</feature>
<dbReference type="eggNOG" id="COG0457">
    <property type="taxonomic scope" value="Bacteria"/>
</dbReference>
<gene>
    <name evidence="4" type="ORF">IX38_09920</name>
</gene>
<organism evidence="4 5">
    <name type="scientific">Chryseobacterium luteum</name>
    <dbReference type="NCBI Taxonomy" id="421531"/>
    <lineage>
        <taxon>Bacteria</taxon>
        <taxon>Pseudomonadati</taxon>
        <taxon>Bacteroidota</taxon>
        <taxon>Flavobacteriia</taxon>
        <taxon>Flavobacteriales</taxon>
        <taxon>Weeksellaceae</taxon>
        <taxon>Chryseobacterium group</taxon>
        <taxon>Chryseobacterium</taxon>
    </lineage>
</organism>
<dbReference type="STRING" id="421531.IX38_09920"/>
<evidence type="ECO:0000313" key="5">
    <source>
        <dbReference type="Proteomes" id="UP000028703"/>
    </source>
</evidence>
<feature type="region of interest" description="Disordered" evidence="2">
    <location>
        <begin position="144"/>
        <end position="249"/>
    </location>
</feature>
<feature type="compositionally biased region" description="Basic and acidic residues" evidence="2">
    <location>
        <begin position="168"/>
        <end position="182"/>
    </location>
</feature>
<dbReference type="InterPro" id="IPR019734">
    <property type="entry name" value="TPR_rpt"/>
</dbReference>
<protein>
    <submittedName>
        <fullName evidence="4">Aerotolerance regulator BatC</fullName>
    </submittedName>
</protein>
<name>A0A085ZH16_9FLAO</name>
<dbReference type="InterPro" id="IPR011990">
    <property type="entry name" value="TPR-like_helical_dom_sf"/>
</dbReference>
<dbReference type="RefSeq" id="WP_051884599.1">
    <property type="nucleotide sequence ID" value="NZ_JPRO01000007.1"/>
</dbReference>
<evidence type="ECO:0000256" key="3">
    <source>
        <dbReference type="SAM" id="SignalP"/>
    </source>
</evidence>
<feature type="compositionally biased region" description="Basic and acidic residues" evidence="2">
    <location>
        <begin position="221"/>
        <end position="231"/>
    </location>
</feature>
<dbReference type="PANTHER" id="PTHR12558">
    <property type="entry name" value="CELL DIVISION CYCLE 16,23,27"/>
    <property type="match status" value="1"/>
</dbReference>
<dbReference type="SMART" id="SM00028">
    <property type="entry name" value="TPR"/>
    <property type="match status" value="3"/>
</dbReference>